<evidence type="ECO:0000256" key="1">
    <source>
        <dbReference type="ARBA" id="ARBA00007665"/>
    </source>
</evidence>
<dbReference type="RefSeq" id="WP_095618400.1">
    <property type="nucleotide sequence ID" value="NZ_NSKD01000008.1"/>
</dbReference>
<dbReference type="GO" id="GO:0032561">
    <property type="term" value="F:guanyl ribonucleotide binding"/>
    <property type="evidence" value="ECO:0007669"/>
    <property type="project" value="UniProtKB-ARBA"/>
</dbReference>
<dbReference type="InterPro" id="IPR023582">
    <property type="entry name" value="Impact"/>
</dbReference>
<gene>
    <name evidence="4" type="ORF">CK501_14175</name>
</gene>
<dbReference type="Pfam" id="PF09186">
    <property type="entry name" value="DUF1949"/>
    <property type="match status" value="1"/>
</dbReference>
<sequence length="206" mass="21781">MTDAQTSGVTWPVPAREAEAETQVRKSRFIARAAPAASREEALALVERARLDHPEARHHCWAYVIGAPGRATSAAMNDDGEPSGTAGRPILNVIEHKGIGDVAVVVIRYFGGVKLGAGGLVRAYAGAAEAVLSSLELEHREPRVSLQLEIGFADEQPLRLELERLGGELAAIEYGQGVSVQVSVPATAREAIDSWAAGRGLGVTEL</sequence>
<dbReference type="GO" id="GO:0043168">
    <property type="term" value="F:anion binding"/>
    <property type="evidence" value="ECO:0007669"/>
    <property type="project" value="UniProtKB-ARBA"/>
</dbReference>
<evidence type="ECO:0000259" key="2">
    <source>
        <dbReference type="Pfam" id="PF01205"/>
    </source>
</evidence>
<dbReference type="InterPro" id="IPR020569">
    <property type="entry name" value="UPF0029_Impact_CS"/>
</dbReference>
<reference evidence="4 5" key="1">
    <citation type="submission" date="2017-08" db="EMBL/GenBank/DDBJ databases">
        <title>Halovibrio sewagensis sp. nov., isolated from wastewater of high salinity.</title>
        <authorList>
            <person name="Dong X."/>
            <person name="Zhang G."/>
        </authorList>
    </citation>
    <scope>NUCLEOTIDE SEQUENCE [LARGE SCALE GENOMIC DNA]</scope>
    <source>
        <strain evidence="4 5">YL5-2</strain>
    </source>
</reference>
<dbReference type="SUPFAM" id="SSF54211">
    <property type="entry name" value="Ribosomal protein S5 domain 2-like"/>
    <property type="match status" value="1"/>
</dbReference>
<feature type="domain" description="UPF0029" evidence="3">
    <location>
        <begin position="148"/>
        <end position="195"/>
    </location>
</feature>
<evidence type="ECO:0000259" key="3">
    <source>
        <dbReference type="Pfam" id="PF09186"/>
    </source>
</evidence>
<dbReference type="Pfam" id="PF01205">
    <property type="entry name" value="Impact_N"/>
    <property type="match status" value="1"/>
</dbReference>
<dbReference type="InterPro" id="IPR015796">
    <property type="entry name" value="Impact_YigZ-like"/>
</dbReference>
<dbReference type="EMBL" id="NSKD01000008">
    <property type="protein sequence ID" value="PAU77835.1"/>
    <property type="molecule type" value="Genomic_DNA"/>
</dbReference>
<dbReference type="AlphaFoldDB" id="A0A2A2EZL6"/>
<dbReference type="InterPro" id="IPR035647">
    <property type="entry name" value="EFG_III/V"/>
</dbReference>
<accession>A0A2A2EZL6</accession>
<feature type="domain" description="Impact N-terminal" evidence="2">
    <location>
        <begin position="25"/>
        <end position="132"/>
    </location>
</feature>
<dbReference type="InterPro" id="IPR020568">
    <property type="entry name" value="Ribosomal_Su5_D2-typ_SF"/>
</dbReference>
<dbReference type="OrthoDB" id="9813771at2"/>
<dbReference type="Gene3D" id="3.30.230.30">
    <property type="entry name" value="Impact, N-terminal domain"/>
    <property type="match status" value="1"/>
</dbReference>
<dbReference type="PANTHER" id="PTHR16301">
    <property type="entry name" value="IMPACT-RELATED"/>
    <property type="match status" value="1"/>
</dbReference>
<evidence type="ECO:0000313" key="4">
    <source>
        <dbReference type="EMBL" id="PAU77835.1"/>
    </source>
</evidence>
<protein>
    <submittedName>
        <fullName evidence="4">YigZ family protein</fullName>
    </submittedName>
</protein>
<dbReference type="GO" id="GO:0006446">
    <property type="term" value="P:regulation of translational initiation"/>
    <property type="evidence" value="ECO:0007669"/>
    <property type="project" value="TreeGrafter"/>
</dbReference>
<organism evidence="4 5">
    <name type="scientific">Halovibrio salipaludis</name>
    <dbReference type="NCBI Taxonomy" id="2032626"/>
    <lineage>
        <taxon>Bacteria</taxon>
        <taxon>Pseudomonadati</taxon>
        <taxon>Pseudomonadota</taxon>
        <taxon>Gammaproteobacteria</taxon>
        <taxon>Oceanospirillales</taxon>
        <taxon>Halomonadaceae</taxon>
        <taxon>Halovibrio</taxon>
    </lineage>
</organism>
<evidence type="ECO:0000313" key="5">
    <source>
        <dbReference type="Proteomes" id="UP000218896"/>
    </source>
</evidence>
<dbReference type="InterPro" id="IPR001498">
    <property type="entry name" value="Impact_N"/>
</dbReference>
<dbReference type="InterPro" id="IPR036956">
    <property type="entry name" value="Impact_N_sf"/>
</dbReference>
<dbReference type="NCBIfam" id="TIGR00257">
    <property type="entry name" value="IMPACT_YIGZ"/>
    <property type="match status" value="1"/>
</dbReference>
<keyword evidence="5" id="KW-1185">Reference proteome</keyword>
<dbReference type="Proteomes" id="UP000218896">
    <property type="component" value="Unassembled WGS sequence"/>
</dbReference>
<dbReference type="InterPro" id="IPR015269">
    <property type="entry name" value="UPF0029_Impact_C"/>
</dbReference>
<dbReference type="PANTHER" id="PTHR16301:SF20">
    <property type="entry name" value="IMPACT FAMILY MEMBER YIGZ"/>
    <property type="match status" value="1"/>
</dbReference>
<dbReference type="PROSITE" id="PS00910">
    <property type="entry name" value="UPF0029"/>
    <property type="match status" value="1"/>
</dbReference>
<dbReference type="SUPFAM" id="SSF54980">
    <property type="entry name" value="EF-G C-terminal domain-like"/>
    <property type="match status" value="1"/>
</dbReference>
<dbReference type="GO" id="GO:0017111">
    <property type="term" value="F:ribonucleoside triphosphate phosphatase activity"/>
    <property type="evidence" value="ECO:0007669"/>
    <property type="project" value="UniProtKB-ARBA"/>
</dbReference>
<comment type="caution">
    <text evidence="4">The sequence shown here is derived from an EMBL/GenBank/DDBJ whole genome shotgun (WGS) entry which is preliminary data.</text>
</comment>
<comment type="similarity">
    <text evidence="1">Belongs to the IMPACT family.</text>
</comment>
<proteinExistence type="inferred from homology"/>
<dbReference type="GO" id="GO:0005737">
    <property type="term" value="C:cytoplasm"/>
    <property type="evidence" value="ECO:0007669"/>
    <property type="project" value="TreeGrafter"/>
</dbReference>
<name>A0A2A2EZL6_9GAMM</name>